<gene>
    <name evidence="2" type="ORF">METZ01_LOCUS241174</name>
</gene>
<evidence type="ECO:0000259" key="1">
    <source>
        <dbReference type="Pfam" id="PF07603"/>
    </source>
</evidence>
<name>A0A382HLZ2_9ZZZZ</name>
<organism evidence="2">
    <name type="scientific">marine metagenome</name>
    <dbReference type="NCBI Taxonomy" id="408172"/>
    <lineage>
        <taxon>unclassified sequences</taxon>
        <taxon>metagenomes</taxon>
        <taxon>ecological metagenomes</taxon>
    </lineage>
</organism>
<proteinExistence type="predicted"/>
<dbReference type="AlphaFoldDB" id="A0A382HLZ2"/>
<accession>A0A382HLZ2</accession>
<feature type="domain" description="Lcl C-terminal" evidence="1">
    <location>
        <begin position="52"/>
        <end position="177"/>
    </location>
</feature>
<protein>
    <recommendedName>
        <fullName evidence="1">Lcl C-terminal domain-containing protein</fullName>
    </recommendedName>
</protein>
<dbReference type="EMBL" id="UINC01062073">
    <property type="protein sequence ID" value="SVB88320.1"/>
    <property type="molecule type" value="Genomic_DNA"/>
</dbReference>
<dbReference type="InterPro" id="IPR011460">
    <property type="entry name" value="Lcl_C"/>
</dbReference>
<reference evidence="2" key="1">
    <citation type="submission" date="2018-05" db="EMBL/GenBank/DDBJ databases">
        <authorList>
            <person name="Lanie J.A."/>
            <person name="Ng W.-L."/>
            <person name="Kazmierczak K.M."/>
            <person name="Andrzejewski T.M."/>
            <person name="Davidsen T.M."/>
            <person name="Wayne K.J."/>
            <person name="Tettelin H."/>
            <person name="Glass J.I."/>
            <person name="Rusch D."/>
            <person name="Podicherti R."/>
            <person name="Tsui H.-C.T."/>
            <person name="Winkler M.E."/>
        </authorList>
    </citation>
    <scope>NUCLEOTIDE SEQUENCE</scope>
</reference>
<sequence>MQLGSRFLVILIGWLTVAAFSVGMVSIVNAETNKMKPVKISSDQRYARFLDGTTLDKRNGLMWMSNDYWQMEHKWVNWYTAKEYVQRMNNKRFAGYNDWRLPSVEEASLLYERRKRNTDKDGDKIFIDSIFPKGSGWSTWTSEHKQNKALLVSFKDEGGKSFQDKVTATDAFLRLVRHVTP</sequence>
<dbReference type="Pfam" id="PF07603">
    <property type="entry name" value="Lcl_C"/>
    <property type="match status" value="1"/>
</dbReference>
<evidence type="ECO:0000313" key="2">
    <source>
        <dbReference type="EMBL" id="SVB88320.1"/>
    </source>
</evidence>